<evidence type="ECO:0000256" key="1">
    <source>
        <dbReference type="SAM" id="Coils"/>
    </source>
</evidence>
<evidence type="ECO:0000313" key="5">
    <source>
        <dbReference type="Proteomes" id="UP001151760"/>
    </source>
</evidence>
<dbReference type="EMBL" id="BQNB010009986">
    <property type="protein sequence ID" value="GJS71169.1"/>
    <property type="molecule type" value="Genomic_DNA"/>
</dbReference>
<keyword evidence="1" id="KW-0175">Coiled coil</keyword>
<feature type="compositionally biased region" description="Polar residues" evidence="2">
    <location>
        <begin position="274"/>
        <end position="285"/>
    </location>
</feature>
<accession>A0ABQ4Y0G1</accession>
<organism evidence="4 5">
    <name type="scientific">Tanacetum coccineum</name>
    <dbReference type="NCBI Taxonomy" id="301880"/>
    <lineage>
        <taxon>Eukaryota</taxon>
        <taxon>Viridiplantae</taxon>
        <taxon>Streptophyta</taxon>
        <taxon>Embryophyta</taxon>
        <taxon>Tracheophyta</taxon>
        <taxon>Spermatophyta</taxon>
        <taxon>Magnoliopsida</taxon>
        <taxon>eudicotyledons</taxon>
        <taxon>Gunneridae</taxon>
        <taxon>Pentapetalae</taxon>
        <taxon>asterids</taxon>
        <taxon>campanulids</taxon>
        <taxon>Asterales</taxon>
        <taxon>Asteraceae</taxon>
        <taxon>Asteroideae</taxon>
        <taxon>Anthemideae</taxon>
        <taxon>Anthemidinae</taxon>
        <taxon>Tanacetum</taxon>
    </lineage>
</organism>
<gene>
    <name evidence="4" type="ORF">Tco_0704010</name>
</gene>
<dbReference type="Pfam" id="PF00098">
    <property type="entry name" value="zf-CCHC"/>
    <property type="match status" value="1"/>
</dbReference>
<proteinExistence type="predicted"/>
<name>A0ABQ4Y0G1_9ASTR</name>
<dbReference type="InterPro" id="IPR001878">
    <property type="entry name" value="Znf_CCHC"/>
</dbReference>
<keyword evidence="5" id="KW-1185">Reference proteome</keyword>
<feature type="region of interest" description="Disordered" evidence="2">
    <location>
        <begin position="274"/>
        <end position="298"/>
    </location>
</feature>
<feature type="domain" description="CCHC-type" evidence="3">
    <location>
        <begin position="202"/>
        <end position="218"/>
    </location>
</feature>
<dbReference type="SMART" id="SM00343">
    <property type="entry name" value="ZnF_C2HC"/>
    <property type="match status" value="1"/>
</dbReference>
<dbReference type="Gene3D" id="4.10.60.10">
    <property type="entry name" value="Zinc finger, CCHC-type"/>
    <property type="match status" value="1"/>
</dbReference>
<feature type="coiled-coil region" evidence="1">
    <location>
        <begin position="448"/>
        <end position="507"/>
    </location>
</feature>
<reference evidence="4" key="2">
    <citation type="submission" date="2022-01" db="EMBL/GenBank/DDBJ databases">
        <authorList>
            <person name="Yamashiro T."/>
            <person name="Shiraishi A."/>
            <person name="Satake H."/>
            <person name="Nakayama K."/>
        </authorList>
    </citation>
    <scope>NUCLEOTIDE SEQUENCE</scope>
</reference>
<dbReference type="Proteomes" id="UP001151760">
    <property type="component" value="Unassembled WGS sequence"/>
</dbReference>
<evidence type="ECO:0000313" key="4">
    <source>
        <dbReference type="EMBL" id="GJS71169.1"/>
    </source>
</evidence>
<evidence type="ECO:0000259" key="3">
    <source>
        <dbReference type="SMART" id="SM00343"/>
    </source>
</evidence>
<evidence type="ECO:0000256" key="2">
    <source>
        <dbReference type="SAM" id="MobiDB-lite"/>
    </source>
</evidence>
<reference evidence="4" key="1">
    <citation type="journal article" date="2022" name="Int. J. Mol. Sci.">
        <title>Draft Genome of Tanacetum Coccineum: Genomic Comparison of Closely Related Tanacetum-Family Plants.</title>
        <authorList>
            <person name="Yamashiro T."/>
            <person name="Shiraishi A."/>
            <person name="Nakayama K."/>
            <person name="Satake H."/>
        </authorList>
    </citation>
    <scope>NUCLEOTIDE SEQUENCE</scope>
</reference>
<protein>
    <submittedName>
        <fullName evidence="4">Retrovirus-related pol polyprotein from transposon TNT 1-94</fullName>
    </submittedName>
</protein>
<sequence>MSTQQDINAFRAQRIANTHDPLALMANTQTPFHLDHSSLITYIQHPQPNNNFVSQPSFNTNYLQHPMQNPGDISNPTTAFNMALALMAKAITLNDGTPTINTQRSSSNPSNMQIAQPCMNMDQDRRMLMVEDNVENQFRANAMQNVGNQVVQDTVQSLGIQTVENQNGLSVVPGIANQLGNGNVVAARAEGNSNGINENRIRCYNCRGEDHYASNCTVKPRKLDAAYLQKQMQIAQKEEAGIQLTSEEFDFMAAAGACEETERANANCSLENNLQQASSSGTQSDKAPVYDSDGSAEVHHSENCYDNDIFNMFTQEEQYTELLEPIPEPHQVQQNDSNVISVVSSVEQSGGTVEQHPANIEETRAYFESLYNNLATEVEKVNLVNRKMKETNAELTTELARYKNQEKCFEISQEKYDKLERCYQKSVYQEQCLTKKINALHLSSGKQITTLNEEISNLSKQLSTEKSTVSSLLEEKKKLKSDFKIREDELLDKQIQLENKIKELDNILVKTGQSIQTMHMLSPKPDSFYHTEQKMALGYQNPFYLKQAQRKQQSLYNGKVLLEKHDPPVVHDSEETLQLAQESRQKMKQLNKEIKPAN</sequence>
<comment type="caution">
    <text evidence="4">The sequence shown here is derived from an EMBL/GenBank/DDBJ whole genome shotgun (WGS) entry which is preliminary data.</text>
</comment>